<evidence type="ECO:0000256" key="1">
    <source>
        <dbReference type="SAM" id="MobiDB-lite"/>
    </source>
</evidence>
<accession>W7EZ71</accession>
<evidence type="ECO:0000313" key="3">
    <source>
        <dbReference type="Proteomes" id="UP000054337"/>
    </source>
</evidence>
<dbReference type="Proteomes" id="UP000054337">
    <property type="component" value="Unassembled WGS sequence"/>
</dbReference>
<dbReference type="GeneID" id="26258348"/>
<organism evidence="2 3">
    <name type="scientific">Bipolaris victoriae (strain FI3)</name>
    <name type="common">Victoria blight of oats agent</name>
    <name type="synonym">Cochliobolus victoriae</name>
    <dbReference type="NCBI Taxonomy" id="930091"/>
    <lineage>
        <taxon>Eukaryota</taxon>
        <taxon>Fungi</taxon>
        <taxon>Dikarya</taxon>
        <taxon>Ascomycota</taxon>
        <taxon>Pezizomycotina</taxon>
        <taxon>Dothideomycetes</taxon>
        <taxon>Pleosporomycetidae</taxon>
        <taxon>Pleosporales</taxon>
        <taxon>Pleosporineae</taxon>
        <taxon>Pleosporaceae</taxon>
        <taxon>Bipolaris</taxon>
    </lineage>
</organism>
<dbReference type="AlphaFoldDB" id="W7EZ71"/>
<evidence type="ECO:0000313" key="2">
    <source>
        <dbReference type="EMBL" id="EUN32229.1"/>
    </source>
</evidence>
<reference evidence="2 3" key="1">
    <citation type="journal article" date="2013" name="PLoS Genet.">
        <title>Comparative genome structure, secondary metabolite, and effector coding capacity across Cochliobolus pathogens.</title>
        <authorList>
            <person name="Condon B.J."/>
            <person name="Leng Y."/>
            <person name="Wu D."/>
            <person name="Bushley K.E."/>
            <person name="Ohm R.A."/>
            <person name="Otillar R."/>
            <person name="Martin J."/>
            <person name="Schackwitz W."/>
            <person name="Grimwood J."/>
            <person name="MohdZainudin N."/>
            <person name="Xue C."/>
            <person name="Wang R."/>
            <person name="Manning V.A."/>
            <person name="Dhillon B."/>
            <person name="Tu Z.J."/>
            <person name="Steffenson B.J."/>
            <person name="Salamov A."/>
            <person name="Sun H."/>
            <person name="Lowry S."/>
            <person name="LaButti K."/>
            <person name="Han J."/>
            <person name="Copeland A."/>
            <person name="Lindquist E."/>
            <person name="Barry K."/>
            <person name="Schmutz J."/>
            <person name="Baker S.E."/>
            <person name="Ciuffetti L.M."/>
            <person name="Grigoriev I.V."/>
            <person name="Zhong S."/>
            <person name="Turgeon B.G."/>
        </authorList>
    </citation>
    <scope>NUCLEOTIDE SEQUENCE [LARGE SCALE GENOMIC DNA]</scope>
    <source>
        <strain evidence="2 3">FI3</strain>
    </source>
</reference>
<dbReference type="HOGENOM" id="CLU_2446561_0_0_1"/>
<name>W7EZ71_BIPV3</name>
<proteinExistence type="predicted"/>
<feature type="region of interest" description="Disordered" evidence="1">
    <location>
        <begin position="53"/>
        <end position="90"/>
    </location>
</feature>
<gene>
    <name evidence="2" type="ORF">COCVIDRAFT_85735</name>
</gene>
<sequence>ICQGNFSTVSHNKDGEFYCISLSQQLETIHEISQLPQLFPSCAFTMISNKFHHNPNDPPPLLPSLGISLEQTSPNHDYLPTPKTSQPRIL</sequence>
<dbReference type="EMBL" id="KI968695">
    <property type="protein sequence ID" value="EUN32229.1"/>
    <property type="molecule type" value="Genomic_DNA"/>
</dbReference>
<dbReference type="RefSeq" id="XP_014561807.1">
    <property type="nucleotide sequence ID" value="XM_014706321.1"/>
</dbReference>
<keyword evidence="3" id="KW-1185">Reference proteome</keyword>
<protein>
    <submittedName>
        <fullName evidence="2">Uncharacterized protein</fullName>
    </submittedName>
</protein>
<feature type="non-terminal residue" evidence="2">
    <location>
        <position position="1"/>
    </location>
</feature>